<dbReference type="Proteomes" id="UP001165060">
    <property type="component" value="Unassembled WGS sequence"/>
</dbReference>
<protein>
    <submittedName>
        <fullName evidence="1">Uncharacterized protein</fullName>
    </submittedName>
</protein>
<reference evidence="1 2" key="1">
    <citation type="journal article" date="2023" name="Commun. Biol.">
        <title>Genome analysis of Parmales, the sister group of diatoms, reveals the evolutionary specialization of diatoms from phago-mixotrophs to photoautotrophs.</title>
        <authorList>
            <person name="Ban H."/>
            <person name="Sato S."/>
            <person name="Yoshikawa S."/>
            <person name="Yamada K."/>
            <person name="Nakamura Y."/>
            <person name="Ichinomiya M."/>
            <person name="Sato N."/>
            <person name="Blanc-Mathieu R."/>
            <person name="Endo H."/>
            <person name="Kuwata A."/>
            <person name="Ogata H."/>
        </authorList>
    </citation>
    <scope>NUCLEOTIDE SEQUENCE [LARGE SCALE GENOMIC DNA]</scope>
</reference>
<proteinExistence type="predicted"/>
<sequence length="468" mass="51086">MSAAPRPTDTGILKLLITNPPLPNDRLTSRLLALSLQLVDKEGVPVPNSDNFAVALSQDTKCLEHLIVLVQREDRAGDAATSVLSSLARIPTSTSRLANFPSLLSTVVASKHTLHAVSVVTYLASNTSDDVRPLLLETPGVLDLLIHADHDMIPGAVFALVVLAAVPNAPILMHAHPGLVDKMCETMDNSPQSSAFAGLVLHGFTGHAELYLPLTQNEKHMNSLLRILKNTPPNGDLPVVIHNPVLKEKKEIMAVAGVMRSFCNLAIDPACRKILSEHEHVVNHLLLHITDFDEKSGDILGRVALGRVCHVTDTETGQPYVVVNKANLIHFCSQKFNHQYDIVKAIIRVSPHELVQREDGDAPDFDTPLEWAKSKGYSEVVGLLENCTAAYRRGDTLQHIVGYSRAQAELATRCRATVLLCLRTGKERRGQREGGGGEGGGGLNPWVAKRHWLNRGRDTWSVILSYAF</sequence>
<comment type="caution">
    <text evidence="1">The sequence shown here is derived from an EMBL/GenBank/DDBJ whole genome shotgun (WGS) entry which is preliminary data.</text>
</comment>
<dbReference type="InterPro" id="IPR016024">
    <property type="entry name" value="ARM-type_fold"/>
</dbReference>
<organism evidence="1 2">
    <name type="scientific">Tetraparma gracilis</name>
    <dbReference type="NCBI Taxonomy" id="2962635"/>
    <lineage>
        <taxon>Eukaryota</taxon>
        <taxon>Sar</taxon>
        <taxon>Stramenopiles</taxon>
        <taxon>Ochrophyta</taxon>
        <taxon>Bolidophyceae</taxon>
        <taxon>Parmales</taxon>
        <taxon>Triparmaceae</taxon>
        <taxon>Tetraparma</taxon>
    </lineage>
</organism>
<evidence type="ECO:0000313" key="2">
    <source>
        <dbReference type="Proteomes" id="UP001165060"/>
    </source>
</evidence>
<evidence type="ECO:0000313" key="1">
    <source>
        <dbReference type="EMBL" id="GMI26630.1"/>
    </source>
</evidence>
<keyword evidence="2" id="KW-1185">Reference proteome</keyword>
<name>A0ABQ6MHW4_9STRA</name>
<accession>A0ABQ6MHW4</accession>
<dbReference type="SUPFAM" id="SSF48371">
    <property type="entry name" value="ARM repeat"/>
    <property type="match status" value="1"/>
</dbReference>
<gene>
    <name evidence="1" type="ORF">TeGR_g2089</name>
</gene>
<dbReference type="EMBL" id="BRYB01004161">
    <property type="protein sequence ID" value="GMI26630.1"/>
    <property type="molecule type" value="Genomic_DNA"/>
</dbReference>